<gene>
    <name evidence="2" type="ORF">GCM10011358_33480</name>
</gene>
<feature type="transmembrane region" description="Helical" evidence="1">
    <location>
        <begin position="274"/>
        <end position="296"/>
    </location>
</feature>
<feature type="transmembrane region" description="Helical" evidence="1">
    <location>
        <begin position="242"/>
        <end position="262"/>
    </location>
</feature>
<feature type="transmembrane region" description="Helical" evidence="1">
    <location>
        <begin position="35"/>
        <end position="52"/>
    </location>
</feature>
<dbReference type="InterPro" id="IPR007820">
    <property type="entry name" value="AbrB_fam"/>
</dbReference>
<organism evidence="2 3">
    <name type="scientific">Sinisalibacter lacisalsi</name>
    <dbReference type="NCBI Taxonomy" id="1526570"/>
    <lineage>
        <taxon>Bacteria</taxon>
        <taxon>Pseudomonadati</taxon>
        <taxon>Pseudomonadota</taxon>
        <taxon>Alphaproteobacteria</taxon>
        <taxon>Rhodobacterales</taxon>
        <taxon>Roseobacteraceae</taxon>
        <taxon>Sinisalibacter</taxon>
    </lineage>
</organism>
<reference evidence="3" key="1">
    <citation type="journal article" date="2019" name="Int. J. Syst. Evol. Microbiol.">
        <title>The Global Catalogue of Microorganisms (GCM) 10K type strain sequencing project: providing services to taxonomists for standard genome sequencing and annotation.</title>
        <authorList>
            <consortium name="The Broad Institute Genomics Platform"/>
            <consortium name="The Broad Institute Genome Sequencing Center for Infectious Disease"/>
            <person name="Wu L."/>
            <person name="Ma J."/>
        </authorList>
    </citation>
    <scope>NUCLEOTIDE SEQUENCE [LARGE SCALE GENOMIC DNA]</scope>
    <source>
        <strain evidence="3">CGMCC 1.12922</strain>
    </source>
</reference>
<dbReference type="Proteomes" id="UP000617355">
    <property type="component" value="Unassembled WGS sequence"/>
</dbReference>
<feature type="transmembrane region" description="Helical" evidence="1">
    <location>
        <begin position="155"/>
        <end position="173"/>
    </location>
</feature>
<dbReference type="Pfam" id="PF05145">
    <property type="entry name" value="AbrB"/>
    <property type="match status" value="1"/>
</dbReference>
<feature type="transmembrane region" description="Helical" evidence="1">
    <location>
        <begin position="220"/>
        <end position="236"/>
    </location>
</feature>
<proteinExistence type="predicted"/>
<protein>
    <submittedName>
        <fullName evidence="2">Monooxygenase</fullName>
    </submittedName>
</protein>
<keyword evidence="2" id="KW-0560">Oxidoreductase</keyword>
<keyword evidence="1" id="KW-0472">Membrane</keyword>
<sequence length="354" mass="36690">MTRPPASHLALTAFLLLLGAGGGWSLAQLGAPLPYMLGSLLTSALAVAFFQHRFPKDYLFSQRFRMLFVGVIGVMIGAQLTPEVAALLPLMLVSIPAMALFVLAAHAMNYAIFRHLGGYDRSTAYFAGSPGGLIESITMGEAAGADVRLLTLMQFLRIIVVVALVPVGMSIWEGHPVGSASGLSLGPNAGGDWLGVAQVMALAVVGVALGVWLRLPAGQLLGPLALAGALVLTGLVEISAPPWLLAMAQVVLGTGLGVRFTGMTRAILVKGMGLSLVSVAGMMALGVALSMIVARLSGLPVDMLVVSFAPGGVVEMGLIALSIAANPAFVTLHHLVRIFLTVGELALVGRLRRF</sequence>
<feature type="transmembrane region" description="Helical" evidence="1">
    <location>
        <begin position="87"/>
        <end position="112"/>
    </location>
</feature>
<comment type="caution">
    <text evidence="2">The sequence shown here is derived from an EMBL/GenBank/DDBJ whole genome shotgun (WGS) entry which is preliminary data.</text>
</comment>
<feature type="transmembrane region" description="Helical" evidence="1">
    <location>
        <begin position="193"/>
        <end position="213"/>
    </location>
</feature>
<dbReference type="EMBL" id="BMGI01000006">
    <property type="protein sequence ID" value="GGD47030.1"/>
    <property type="molecule type" value="Genomic_DNA"/>
</dbReference>
<evidence type="ECO:0000313" key="2">
    <source>
        <dbReference type="EMBL" id="GGD47030.1"/>
    </source>
</evidence>
<accession>A0ABQ1QY23</accession>
<keyword evidence="3" id="KW-1185">Reference proteome</keyword>
<dbReference type="PANTHER" id="PTHR38457:SF1">
    <property type="entry name" value="REGULATOR ABRB-RELATED"/>
    <property type="match status" value="1"/>
</dbReference>
<name>A0ABQ1QY23_9RHOB</name>
<keyword evidence="2" id="KW-0503">Monooxygenase</keyword>
<feature type="transmembrane region" description="Helical" evidence="1">
    <location>
        <begin position="316"/>
        <end position="340"/>
    </location>
</feature>
<dbReference type="GO" id="GO:0004497">
    <property type="term" value="F:monooxygenase activity"/>
    <property type="evidence" value="ECO:0007669"/>
    <property type="project" value="UniProtKB-KW"/>
</dbReference>
<feature type="transmembrane region" description="Helical" evidence="1">
    <location>
        <begin position="64"/>
        <end position="81"/>
    </location>
</feature>
<dbReference type="PIRSF" id="PIRSF038991">
    <property type="entry name" value="Protein_AbrB"/>
    <property type="match status" value="1"/>
</dbReference>
<keyword evidence="1" id="KW-1133">Transmembrane helix</keyword>
<dbReference type="PANTHER" id="PTHR38457">
    <property type="entry name" value="REGULATOR ABRB-RELATED"/>
    <property type="match status" value="1"/>
</dbReference>
<keyword evidence="1" id="KW-0812">Transmembrane</keyword>
<evidence type="ECO:0000313" key="3">
    <source>
        <dbReference type="Proteomes" id="UP000617355"/>
    </source>
</evidence>
<dbReference type="RefSeq" id="WP_188530034.1">
    <property type="nucleotide sequence ID" value="NZ_BMGI01000006.1"/>
</dbReference>
<evidence type="ECO:0000256" key="1">
    <source>
        <dbReference type="SAM" id="Phobius"/>
    </source>
</evidence>